<dbReference type="Gene3D" id="2.30.38.10">
    <property type="entry name" value="Luciferase, Domain 3"/>
    <property type="match status" value="1"/>
</dbReference>
<dbReference type="GO" id="GO:0006633">
    <property type="term" value="P:fatty acid biosynthetic process"/>
    <property type="evidence" value="ECO:0007669"/>
    <property type="project" value="InterPro"/>
</dbReference>
<dbReference type="GO" id="GO:0005737">
    <property type="term" value="C:cytoplasm"/>
    <property type="evidence" value="ECO:0007669"/>
    <property type="project" value="TreeGrafter"/>
</dbReference>
<evidence type="ECO:0000313" key="13">
    <source>
        <dbReference type="EMBL" id="SCY73719.1"/>
    </source>
</evidence>
<dbReference type="InterPro" id="IPR014030">
    <property type="entry name" value="Ketoacyl_synth_N"/>
</dbReference>
<dbReference type="InterPro" id="IPR015422">
    <property type="entry name" value="PyrdxlP-dep_Trfase_small"/>
</dbReference>
<dbReference type="CDD" id="cd19531">
    <property type="entry name" value="LCL_NRPS-like"/>
    <property type="match status" value="1"/>
</dbReference>
<dbReference type="Gene3D" id="3.40.640.10">
    <property type="entry name" value="Type I PLP-dependent aspartate aminotransferase-like (Major domain)"/>
    <property type="match status" value="1"/>
</dbReference>
<evidence type="ECO:0000256" key="1">
    <source>
        <dbReference type="ARBA" id="ARBA00001957"/>
    </source>
</evidence>
<dbReference type="Gene3D" id="1.10.1240.100">
    <property type="match status" value="1"/>
</dbReference>
<dbReference type="InterPro" id="IPR049704">
    <property type="entry name" value="Aminotrans_3_PPA_site"/>
</dbReference>
<dbReference type="InterPro" id="IPR005814">
    <property type="entry name" value="Aminotrans_3"/>
</dbReference>
<evidence type="ECO:0000256" key="3">
    <source>
        <dbReference type="ARBA" id="ARBA00022450"/>
    </source>
</evidence>
<dbReference type="Gene3D" id="3.30.559.10">
    <property type="entry name" value="Chloramphenicol acetyltransferase-like domain"/>
    <property type="match status" value="4"/>
</dbReference>
<evidence type="ECO:0000259" key="12">
    <source>
        <dbReference type="PROSITE" id="PS52004"/>
    </source>
</evidence>
<dbReference type="FunFam" id="3.40.50.980:FF:000001">
    <property type="entry name" value="Non-ribosomal peptide synthetase"/>
    <property type="match status" value="1"/>
</dbReference>
<evidence type="ECO:0000256" key="2">
    <source>
        <dbReference type="ARBA" id="ARBA00006432"/>
    </source>
</evidence>
<dbReference type="GO" id="GO:0017000">
    <property type="term" value="P:antibiotic biosynthetic process"/>
    <property type="evidence" value="ECO:0007669"/>
    <property type="project" value="UniProtKB-KW"/>
</dbReference>
<dbReference type="InterPro" id="IPR020845">
    <property type="entry name" value="AMP-binding_CS"/>
</dbReference>
<dbReference type="InterPro" id="IPR020459">
    <property type="entry name" value="AMP-binding"/>
</dbReference>
<dbReference type="GO" id="GO:0008483">
    <property type="term" value="F:transaminase activity"/>
    <property type="evidence" value="ECO:0007669"/>
    <property type="project" value="InterPro"/>
</dbReference>
<dbReference type="InterPro" id="IPR010071">
    <property type="entry name" value="AA_adenyl_dom"/>
</dbReference>
<dbReference type="InterPro" id="IPR015421">
    <property type="entry name" value="PyrdxlP-dep_Trfase_major"/>
</dbReference>
<dbReference type="Gene3D" id="3.40.50.980">
    <property type="match status" value="2"/>
</dbReference>
<dbReference type="Pfam" id="PF00202">
    <property type="entry name" value="Aminotran_3"/>
    <property type="match status" value="1"/>
</dbReference>
<accession>A0A1G5IDT6</accession>
<dbReference type="Gene3D" id="3.30.300.30">
    <property type="match status" value="1"/>
</dbReference>
<dbReference type="InterPro" id="IPR036736">
    <property type="entry name" value="ACP-like_sf"/>
</dbReference>
<dbReference type="InterPro" id="IPR006162">
    <property type="entry name" value="Ppantetheine_attach_site"/>
</dbReference>
<comment type="cofactor">
    <cofactor evidence="1">
        <name>pantetheine 4'-phosphate</name>
        <dbReference type="ChEBI" id="CHEBI:47942"/>
    </cofactor>
</comment>
<dbReference type="PRINTS" id="PR00154">
    <property type="entry name" value="AMPBINDING"/>
</dbReference>
<dbReference type="RefSeq" id="WP_090920345.1">
    <property type="nucleotide sequence ID" value="NZ_FMVM01000008.1"/>
</dbReference>
<evidence type="ECO:0000256" key="7">
    <source>
        <dbReference type="ARBA" id="ARBA00022898"/>
    </source>
</evidence>
<keyword evidence="4" id="KW-0597">Phosphoprotein</keyword>
<dbReference type="PANTHER" id="PTHR45527:SF1">
    <property type="entry name" value="FATTY ACID SYNTHASE"/>
    <property type="match status" value="1"/>
</dbReference>
<dbReference type="InterPro" id="IPR045851">
    <property type="entry name" value="AMP-bd_C_sf"/>
</dbReference>
<dbReference type="InterPro" id="IPR000873">
    <property type="entry name" value="AMP-dep_synth/lig_dom"/>
</dbReference>
<feature type="domain" description="Ketosynthase family 3 (KS3)" evidence="12">
    <location>
        <begin position="25"/>
        <end position="437"/>
    </location>
</feature>
<keyword evidence="5" id="KW-0808">Transferase</keyword>
<comment type="similarity">
    <text evidence="2">Belongs to the ATP-dependent AMP-binding enzyme family.</text>
</comment>
<dbReference type="CDD" id="cd19543">
    <property type="entry name" value="DCL_NRPS"/>
    <property type="match status" value="1"/>
</dbReference>
<evidence type="ECO:0000256" key="6">
    <source>
        <dbReference type="ARBA" id="ARBA00022737"/>
    </source>
</evidence>
<dbReference type="Pfam" id="PF00668">
    <property type="entry name" value="Condensation"/>
    <property type="match status" value="4"/>
</dbReference>
<dbReference type="NCBIfam" id="TIGR01733">
    <property type="entry name" value="AA-adenyl-dom"/>
    <property type="match status" value="1"/>
</dbReference>
<protein>
    <submittedName>
        <fullName evidence="13">Iturin family lipopeptide synthetase A</fullName>
    </submittedName>
</protein>
<dbReference type="PROSITE" id="PS52004">
    <property type="entry name" value="KS3_2"/>
    <property type="match status" value="1"/>
</dbReference>
<dbReference type="Gene3D" id="3.30.559.30">
    <property type="entry name" value="Nonribosomal peptide synthetase, condensation domain"/>
    <property type="match status" value="4"/>
</dbReference>
<dbReference type="Pfam" id="PF00501">
    <property type="entry name" value="AMP-binding"/>
    <property type="match status" value="1"/>
</dbReference>
<keyword evidence="9" id="KW-0511">Multifunctional enzyme</keyword>
<evidence type="ECO:0000256" key="8">
    <source>
        <dbReference type="ARBA" id="ARBA00023194"/>
    </source>
</evidence>
<dbReference type="InterPro" id="IPR014031">
    <property type="entry name" value="Ketoacyl_synth_C"/>
</dbReference>
<dbReference type="Pfam" id="PF13193">
    <property type="entry name" value="AMP-binding_C"/>
    <property type="match status" value="1"/>
</dbReference>
<name>A0A1G5IDT6_9BACL</name>
<dbReference type="Pfam" id="PF16197">
    <property type="entry name" value="KAsynt_C_assoc"/>
    <property type="match status" value="1"/>
</dbReference>
<dbReference type="InterPro" id="IPR009081">
    <property type="entry name" value="PP-bd_ACP"/>
</dbReference>
<dbReference type="Pfam" id="PF00109">
    <property type="entry name" value="ketoacyl-synt"/>
    <property type="match status" value="1"/>
</dbReference>
<dbReference type="InterPro" id="IPR023213">
    <property type="entry name" value="CAT-like_dom_sf"/>
</dbReference>
<dbReference type="EMBL" id="FMVM01000008">
    <property type="protein sequence ID" value="SCY73719.1"/>
    <property type="molecule type" value="Genomic_DNA"/>
</dbReference>
<dbReference type="SUPFAM" id="SSF53901">
    <property type="entry name" value="Thiolase-like"/>
    <property type="match status" value="1"/>
</dbReference>
<dbReference type="SUPFAM" id="SSF47336">
    <property type="entry name" value="ACP-like"/>
    <property type="match status" value="3"/>
</dbReference>
<dbReference type="Gene3D" id="1.10.1200.10">
    <property type="entry name" value="ACP-like"/>
    <property type="match status" value="3"/>
</dbReference>
<dbReference type="STRING" id="582692.SAMN05720606_108191"/>
<dbReference type="SUPFAM" id="SSF52777">
    <property type="entry name" value="CoA-dependent acyltransferases"/>
    <property type="match status" value="8"/>
</dbReference>
<dbReference type="InterPro" id="IPR025110">
    <property type="entry name" value="AMP-bd_C"/>
</dbReference>
<dbReference type="InterPro" id="IPR032821">
    <property type="entry name" value="PKS_assoc"/>
</dbReference>
<dbReference type="Pfam" id="PF00550">
    <property type="entry name" value="PP-binding"/>
    <property type="match status" value="3"/>
</dbReference>
<feature type="domain" description="Carrier" evidence="11">
    <location>
        <begin position="1809"/>
        <end position="1884"/>
    </location>
</feature>
<evidence type="ECO:0000256" key="10">
    <source>
        <dbReference type="SAM" id="MobiDB-lite"/>
    </source>
</evidence>
<dbReference type="PROSITE" id="PS50075">
    <property type="entry name" value="CARRIER"/>
    <property type="match status" value="3"/>
</dbReference>
<feature type="domain" description="Carrier" evidence="11">
    <location>
        <begin position="644"/>
        <end position="719"/>
    </location>
</feature>
<gene>
    <name evidence="13" type="ORF">SAMN05720606_108191</name>
</gene>
<evidence type="ECO:0000256" key="5">
    <source>
        <dbReference type="ARBA" id="ARBA00022679"/>
    </source>
</evidence>
<feature type="domain" description="Carrier" evidence="11">
    <location>
        <begin position="2848"/>
        <end position="2922"/>
    </location>
</feature>
<evidence type="ECO:0000259" key="11">
    <source>
        <dbReference type="PROSITE" id="PS50075"/>
    </source>
</evidence>
<dbReference type="InterPro" id="IPR016039">
    <property type="entry name" value="Thiolase-like"/>
</dbReference>
<dbReference type="PROSITE" id="PS00012">
    <property type="entry name" value="PHOSPHOPANTETHEINE"/>
    <property type="match status" value="1"/>
</dbReference>
<dbReference type="InterPro" id="IPR020841">
    <property type="entry name" value="PKS_Beta-ketoAc_synthase_dom"/>
</dbReference>
<dbReference type="GO" id="GO:0030170">
    <property type="term" value="F:pyridoxal phosphate binding"/>
    <property type="evidence" value="ECO:0007669"/>
    <property type="project" value="InterPro"/>
</dbReference>
<dbReference type="GO" id="GO:0044550">
    <property type="term" value="P:secondary metabolite biosynthetic process"/>
    <property type="evidence" value="ECO:0007669"/>
    <property type="project" value="TreeGrafter"/>
</dbReference>
<dbReference type="PANTHER" id="PTHR45527">
    <property type="entry name" value="NONRIBOSOMAL PEPTIDE SYNTHETASE"/>
    <property type="match status" value="1"/>
</dbReference>
<reference evidence="14" key="1">
    <citation type="submission" date="2016-10" db="EMBL/GenBank/DDBJ databases">
        <authorList>
            <person name="Varghese N."/>
            <person name="Submissions S."/>
        </authorList>
    </citation>
    <scope>NUCLEOTIDE SEQUENCE [LARGE SCALE GENOMIC DNA]</scope>
    <source>
        <strain evidence="14">BL9</strain>
    </source>
</reference>
<dbReference type="CDD" id="cd00833">
    <property type="entry name" value="PKS"/>
    <property type="match status" value="1"/>
</dbReference>
<dbReference type="Pfam" id="PF02801">
    <property type="entry name" value="Ketoacyl-synt_C"/>
    <property type="match status" value="1"/>
</dbReference>
<dbReference type="GO" id="GO:0004315">
    <property type="term" value="F:3-oxoacyl-[acyl-carrier-protein] synthase activity"/>
    <property type="evidence" value="ECO:0007669"/>
    <property type="project" value="InterPro"/>
</dbReference>
<keyword evidence="8" id="KW-0045">Antibiotic biosynthesis</keyword>
<sequence length="3843" mass="432110">MKKSLLPRRTKEDHIPAAVIEEQSGKDIAVIGMSLKVPGADSLDQFWSNLCRGEDWIREAPKVRMSEGGIKAPRRGYLTEIDTFDDFFFRIPPKEATLMDPYQRLFLEIAWSAIEDAGYGGDRIKGSRTGVYVGSGHENEYKQMISSYNTDLLSAAAVGNMSSAIASRISYLLDLKGPSLVIDTACSSSLMAVHLACQALLSRECDMAIAGGIQLILDPQAEQPQIGIESPSSKVRAFDEEADGTVRGEGMGAILLKPLSRAIADNDLVYAVIKASVSNQDGKSIGITSPNRAAQEQLLIRAWERAGIHPASLSYIETHGTGTPIGDPIEVRAIHNAFRLYTDKVQFCAIGSLKPNIGHLYHAAGIVSFIKSALALHHEQLPPSLYFEKPNPQIEFANSPAYVNAHLSDWKRGTDVRRCGVSSFGMSGTNCHVVLEEASERKVVLSPNTENGPSLFTLSARTLTSLRSLIDKYRLFLLTSDPQSFTDICYTSNIGRGVYEYKLAVIAHHHQELRDKLAFLQYETFTGQYGELAEGIWFGGPEQDGSSTSSDLNLNVAKPSLVNVHVLNQIATQYVCGQPIDWKGLHAGSNKRVVSVPTYAFDRHRHWIVPVMVEESSGGVPHKPEDKKENSTMEHRVVQSANIHFFTSAVQEMISNISGYSPENIGINRNFMELGMDSILLVNVKHAIKNEFGVDIPMHLFFEEMSTVAEVGKYIASQSQQLPESPILNGQTEDKGVPQDAVLLQNVYVHPYAASSEEERESSNLSVAGSGLEGIVQKQLDLMTLQLSMLQAGSAGSEASAIRLSAATAVQANKSVEKDYFDNSTDSQSVPSNLTKERVQTNRPYVPFQKLETHSKTGLSPVQEHFIDEFISRYTAKTVRSQLHTQAFRKVVANNRNVAGYRPYWKDIVYQIVVDQAEGSGITDIDGNRYIDLTMGFGVNLFGHQVSFINEAMQEAMQKGMCVGPINAAAGQVASALHQLTGVERAAFFNSGTEAIMVAMRLARAATNRRKIVIFSGSYHGTFDGVLAMSAGLGGSSTPIAPGILQGMVDDLIVLNYDHPESLRIIEQRAGELAAILVEPVQSRRPDIQPTAFLKKLRSLTATEGIALIFDEVITGFRIHPGGAQAWFGIEADMVVYGKVVGGGLPIGIVAGKERYLDGIDGGMWSFGDSSFPPHEERRTFVAGTFCQHPLAMNAALAVLQRLQEEGPALQEQLNRKTAALADRLNHYFAEELVPLEIVHFGSLFRFVQKSDLELLYYLLIEKGIYIWEGRNCFLSTAHSEADIDRIVDAVQSSVEELRSAGFLPPSSPTSPGGGRKQAGKALTVEVGRQAEPHPLTSEQTQLWFASLANDHMSDAYVESVVLRLEGAVDSERLREAVRYVVQRHGMLRTHFSNDEGLYYTELFENVASKIMFEEAEDIEESKGLPRSIQQKWTHGFDLSNSPLIRFCLLHHGQHQYRLIMQVHHLVADGWSIVHILKEIAGYYTMQNRLQSPDPVLFSAFAQWQHNLPLEEKQHARAFWTKRLSAPKPELVVSARLASESVSLYPGMRLYRNLNTEFTAELRAFGKKKGVSLFMLMLAAYNMLLSRISGLQQITVGIPVAGQLQMGLPQLVGQCVNLLPFSSHLPAKVELSEYATQVRGEMLELLEHQRCSYVDIVTALVTEGESVYPPVINTIFNFDKTPEFHFEDLRVQLESFPPSSFKYPISMNVLEVDQELVLELDVGDGVCGREEAEGWLETYTLLLDTLESKVWKEGEAEPKFRCSKIHTLLSTPSFVSSEKLAASLNPYRNDLTAEQARKNVNDRAAGYTPPVTEMQIRIHRIWLEMMKLEKASIHDHFLEVGGNSLAATVITVRLQEELGINVPLSLLFRHPTIAELAQVLDDVSTAESLRIPKARSADCYPQSASQRSIFAVEKLGRAGTAYNVTGLITVEGSLDLQRLKVAVNLLVKRHECLRTIFDLDEDEPVQRVVSESFMEIPMHLLGSDTTEEMILRTIRPFDLEQAPLMRMEYWTEQKESGRQYLLMDMHHLIADGFSANLLLEELIQLYDGQSLPTVTLHMKDFTQWQLGRFGAGDMRESKKYWAQQFKDGIPRLDWGIHHQRPSIRSYEGERYGFKLPDEILARIKAYAAAEKVTLYSYFLAAYKVMLSKYSVQEHIMVGTTASGRLYSDIERTPGMFVNTIPLRSDLASNQWFSKLVHEVQVNALHALEHQEYPLEKWIAIENEERDSGRNPLFDAVYVYQHQALSIDPQISGGVKFTASEYKNRMAKFDLTLEVVEKQNELHLDLEYCTAVFHPEAIEAMAGHLIAILEAVSHQPDVSISEISMLHASETKQLLHEFNETDNQRLLDQPIFVLFEEQVQRTPDAIAVSCAGVQFTYLELNMRANQFAQVLKEQGVLREMAVGLVMRRSPDLLAAIFGIWKAGACYVPIDPSYPKERIRYILDDCKAQWVIADAAYEELCNFSGSVILTEEVHGNVPLTPVNLEQIAGPDDLAYIIYTSGSTGKPKGVMVEHRGLTNYIRWADQTYVRGEKICFSLYSSISFDLTVTSMFTPLLSGNQIIIYSEDVEFALERICEDGEADLIKLTPSHLKLLSLYNTKGSSLKRFIVGGEAFESSAAADIISMFGPHVEIYNEYGPTETVVGCMIHQYDPAEPYSEVPIGWPIDNMRLYVSDEQGNLQAKHLPGELCIAGVAVARGYVNQPELTEEKFVSDRFHEPGKVYRTGDLVRWLPAGGMEYLGRIDEQVKIRGHRIEMGEIRNLLLAYSSIREAAVIVKETESNGKRLCAFYVSTEKLEIAELERYLSTYLPPYMLPSEYIRLDRLPLSANGKVDIKKLPVTLAEPTPFEHPSLVEIHGEAELLQAWREILRAPDASRDDHFMRLGGDSIKAIQIAARMKKCGYRLESAEILRLKTVSNIAPMLIALEETSPRKISGPVEGDVPLSPIQHWFFKQNFTEMNYWNNSVTLISVTRFSELFVRESLRLLTVHHAALRMTFKRNGNHIQQSCQHSDRQAFAFQVAESIEETNSEQFKAVKERMMEEMHRAMDLEHGPLVQAGLIQGSDRDELIFTIHHLVIDAISWRILLDDFYDIYIALEQNIQPVLPSISDSYKDYAQRMHTYAATGEWKHEAQYWKNEMARPVSSLIGDGIHTKGQVRDSEVASLYFTQKVTTTLVQSATERYEADTASLLLAALGTAMEAMGVRDGLWVNMEGHGRESFGEALDYSRTVGWFTSHYPIYLDTSVAQMPHLYVAQLHRELQLIPHRGAGYNVMKYMLPEAVTRSFHGFEIEPQICFNYLGEMDDRRYQNLFRLSQLPMHGTESPDADRPFAITCNVLLSDGRMLVEFDYNKHQFQAETIQRMLQGFLNGLQDMMYAGEGEIVTEEEHDGFQLVPSAEREVLEQVAPFPMLKAYPLSPMQESMLFHYLRFPDSTAYEEQCVIHLQGDLDPERLRDCFQQVVNQHDILRTFFALRGLERPLQAVAKSWNLPFEFMDWTAEHGGCEPEKFQQYLQQNRERRFNLFGEVPLRVTLIRSDDNAYSLVWSFHHILLDGWSVGLLLSSIFDLYADLPDVRSLVSAPHYGEYIGWLEGRDPSVAESYWATYLTEYRSKNVLPRLHGSSGEYVREELTRNLPETLQEALKQLSAEYGLTLNILFQAAWATVLQNLNETEDMIFGAVVSGRSVEVQDIENMMGLFINTIPVRVKSASGTFLELASQLQWEQMEKEPYSHIPLSSIQKSGGGAVLDHILVFENYPLELQLPSGLEMVDYDLHEYTSYDFNLIIEPHENFLIRFVYNNAAHRVEELEDWMNCLLIVLSQISENPNVLLKDLFPDEIVTSSDEGESLIKFHF</sequence>
<keyword evidence="7" id="KW-0663">Pyridoxal phosphate</keyword>
<dbReference type="InterPro" id="IPR015424">
    <property type="entry name" value="PyrdxlP-dep_Trfase"/>
</dbReference>
<evidence type="ECO:0000256" key="4">
    <source>
        <dbReference type="ARBA" id="ARBA00022553"/>
    </source>
</evidence>
<dbReference type="GO" id="GO:0031177">
    <property type="term" value="F:phosphopantetheine binding"/>
    <property type="evidence" value="ECO:0007669"/>
    <property type="project" value="InterPro"/>
</dbReference>
<dbReference type="InterPro" id="IPR001242">
    <property type="entry name" value="Condensation_dom"/>
</dbReference>
<keyword evidence="14" id="KW-1185">Reference proteome</keyword>
<dbReference type="Gene3D" id="3.40.47.10">
    <property type="match status" value="1"/>
</dbReference>
<dbReference type="SUPFAM" id="SSF53383">
    <property type="entry name" value="PLP-dependent transferases"/>
    <property type="match status" value="1"/>
</dbReference>
<dbReference type="InterPro" id="IPR018201">
    <property type="entry name" value="Ketoacyl_synth_AS"/>
</dbReference>
<dbReference type="SUPFAM" id="SSF56801">
    <property type="entry name" value="Acetyl-CoA synthetase-like"/>
    <property type="match status" value="1"/>
</dbReference>
<evidence type="ECO:0000256" key="9">
    <source>
        <dbReference type="ARBA" id="ARBA00023268"/>
    </source>
</evidence>
<keyword evidence="3" id="KW-0596">Phosphopantetheine</keyword>
<dbReference type="SMART" id="SM00825">
    <property type="entry name" value="PKS_KS"/>
    <property type="match status" value="1"/>
</dbReference>
<dbReference type="PROSITE" id="PS00455">
    <property type="entry name" value="AMP_BINDING"/>
    <property type="match status" value="1"/>
</dbReference>
<dbReference type="PROSITE" id="PS00606">
    <property type="entry name" value="KS3_1"/>
    <property type="match status" value="1"/>
</dbReference>
<keyword evidence="6" id="KW-0677">Repeat</keyword>
<dbReference type="GO" id="GO:0043041">
    <property type="term" value="P:amino acid activation for nonribosomal peptide biosynthetic process"/>
    <property type="evidence" value="ECO:0007669"/>
    <property type="project" value="TreeGrafter"/>
</dbReference>
<feature type="region of interest" description="Disordered" evidence="10">
    <location>
        <begin position="1301"/>
        <end position="1320"/>
    </location>
</feature>
<dbReference type="Proteomes" id="UP000198538">
    <property type="component" value="Unassembled WGS sequence"/>
</dbReference>
<dbReference type="SMART" id="SM00823">
    <property type="entry name" value="PKS_PP"/>
    <property type="match status" value="2"/>
</dbReference>
<dbReference type="InterPro" id="IPR020806">
    <property type="entry name" value="PKS_PP-bd"/>
</dbReference>
<proteinExistence type="inferred from homology"/>
<dbReference type="Gene3D" id="3.90.1150.10">
    <property type="entry name" value="Aspartate Aminotransferase, domain 1"/>
    <property type="match status" value="1"/>
</dbReference>
<dbReference type="PROSITE" id="PS00600">
    <property type="entry name" value="AA_TRANSFER_CLASS_3"/>
    <property type="match status" value="1"/>
</dbReference>
<organism evidence="13 14">
    <name type="scientific">Paenibacillus polysaccharolyticus</name>
    <dbReference type="NCBI Taxonomy" id="582692"/>
    <lineage>
        <taxon>Bacteria</taxon>
        <taxon>Bacillati</taxon>
        <taxon>Bacillota</taxon>
        <taxon>Bacilli</taxon>
        <taxon>Bacillales</taxon>
        <taxon>Paenibacillaceae</taxon>
        <taxon>Paenibacillus</taxon>
    </lineage>
</organism>
<evidence type="ECO:0000313" key="14">
    <source>
        <dbReference type="Proteomes" id="UP000198538"/>
    </source>
</evidence>